<proteinExistence type="inferred from homology"/>
<dbReference type="Gene3D" id="3.90.226.10">
    <property type="entry name" value="2-enoyl-CoA Hydratase, Chain A, domain 1"/>
    <property type="match status" value="1"/>
</dbReference>
<dbReference type="FunFam" id="3.90.226.10:FF:000009">
    <property type="entry name" value="Carnitinyl-CoA dehydratase"/>
    <property type="match status" value="1"/>
</dbReference>
<evidence type="ECO:0000256" key="2">
    <source>
        <dbReference type="ARBA" id="ARBA00023239"/>
    </source>
</evidence>
<dbReference type="InterPro" id="IPR001753">
    <property type="entry name" value="Enoyl-CoA_hydra/iso"/>
</dbReference>
<accession>A0AA41UJS9</accession>
<evidence type="ECO:0000256" key="3">
    <source>
        <dbReference type="RuleBase" id="RU003707"/>
    </source>
</evidence>
<gene>
    <name evidence="4" type="ORF">MRX98_17025</name>
</gene>
<dbReference type="InterPro" id="IPR029045">
    <property type="entry name" value="ClpP/crotonase-like_dom_sf"/>
</dbReference>
<dbReference type="EMBL" id="JALJRB010000023">
    <property type="protein sequence ID" value="MCJ8502290.1"/>
    <property type="molecule type" value="Genomic_DNA"/>
</dbReference>
<reference evidence="4" key="1">
    <citation type="submission" date="2022-04" db="EMBL/GenBank/DDBJ databases">
        <title>Desulfatitalea alkaliphila sp. nov., a novel anaerobic sulfate-reducing bacterium isolated from terrestrial mud volcano, Taman Peninsula, Russia.</title>
        <authorList>
            <person name="Khomyakova M.A."/>
            <person name="Merkel A.Y."/>
            <person name="Slobodkin A.I."/>
        </authorList>
    </citation>
    <scope>NUCLEOTIDE SEQUENCE</scope>
    <source>
        <strain evidence="4">M08but</strain>
    </source>
</reference>
<organism evidence="4 5">
    <name type="scientific">Desulfatitalea alkaliphila</name>
    <dbReference type="NCBI Taxonomy" id="2929485"/>
    <lineage>
        <taxon>Bacteria</taxon>
        <taxon>Pseudomonadati</taxon>
        <taxon>Thermodesulfobacteriota</taxon>
        <taxon>Desulfobacteria</taxon>
        <taxon>Desulfobacterales</taxon>
        <taxon>Desulfosarcinaceae</taxon>
        <taxon>Desulfatitalea</taxon>
    </lineage>
</organism>
<name>A0AA41UJS9_9BACT</name>
<keyword evidence="2" id="KW-0456">Lyase</keyword>
<protein>
    <submittedName>
        <fullName evidence="4">Enoyl-CoA hydratase-related protein</fullName>
    </submittedName>
</protein>
<dbReference type="RefSeq" id="WP_246912823.1">
    <property type="nucleotide sequence ID" value="NZ_JALJRB010000023.1"/>
</dbReference>
<dbReference type="Pfam" id="PF00378">
    <property type="entry name" value="ECH_1"/>
    <property type="match status" value="1"/>
</dbReference>
<dbReference type="InterPro" id="IPR018376">
    <property type="entry name" value="Enoyl-CoA_hyd/isom_CS"/>
</dbReference>
<dbReference type="PANTHER" id="PTHR11941">
    <property type="entry name" value="ENOYL-COA HYDRATASE-RELATED"/>
    <property type="match status" value="1"/>
</dbReference>
<comment type="caution">
    <text evidence="4">The sequence shown here is derived from an EMBL/GenBank/DDBJ whole genome shotgun (WGS) entry which is preliminary data.</text>
</comment>
<evidence type="ECO:0000313" key="4">
    <source>
        <dbReference type="EMBL" id="MCJ8502290.1"/>
    </source>
</evidence>
<dbReference type="PANTHER" id="PTHR11941:SF54">
    <property type="entry name" value="ENOYL-COA HYDRATASE, MITOCHONDRIAL"/>
    <property type="match status" value="1"/>
</dbReference>
<dbReference type="Proteomes" id="UP001165427">
    <property type="component" value="Unassembled WGS sequence"/>
</dbReference>
<dbReference type="FunFam" id="1.10.12.10:FF:000001">
    <property type="entry name" value="Probable enoyl-CoA hydratase, mitochondrial"/>
    <property type="match status" value="1"/>
</dbReference>
<evidence type="ECO:0000256" key="1">
    <source>
        <dbReference type="ARBA" id="ARBA00005254"/>
    </source>
</evidence>
<dbReference type="GO" id="GO:0016836">
    <property type="term" value="F:hydro-lyase activity"/>
    <property type="evidence" value="ECO:0007669"/>
    <property type="project" value="UniProtKB-ARBA"/>
</dbReference>
<dbReference type="PROSITE" id="PS00166">
    <property type="entry name" value="ENOYL_COA_HYDRATASE"/>
    <property type="match status" value="1"/>
</dbReference>
<dbReference type="AlphaFoldDB" id="A0AA41UJS9"/>
<sequence length="255" mass="27407">MEYSNIIVTTQDFVTTITLNRPPANSINLGIREELDHVVGVLETSRETRAVIITGAGEKGFCAGMDVSDIANIAKGPNGNDIFNRIEALNKPVIAAINGYALGGGCELAMVCHFRLIGDSARTIVGLPEVNLGITPGWGGIQRLPRIVGKSKALEMILFSKRLSPQDALAAGLVDRVVPSADLMKEAMALATTLSKRPPLAVQAVLEGMHVGMEKGLQEGLRVDREWSRKLGQSKDAVEGMTAFMEKREPVFKGE</sequence>
<evidence type="ECO:0000313" key="5">
    <source>
        <dbReference type="Proteomes" id="UP001165427"/>
    </source>
</evidence>
<dbReference type="CDD" id="cd06558">
    <property type="entry name" value="crotonase-like"/>
    <property type="match status" value="1"/>
</dbReference>
<keyword evidence="5" id="KW-1185">Reference proteome</keyword>
<dbReference type="SUPFAM" id="SSF52096">
    <property type="entry name" value="ClpP/crotonase"/>
    <property type="match status" value="1"/>
</dbReference>
<comment type="similarity">
    <text evidence="1 3">Belongs to the enoyl-CoA hydratase/isomerase family.</text>
</comment>
<dbReference type="GO" id="GO:0006635">
    <property type="term" value="P:fatty acid beta-oxidation"/>
    <property type="evidence" value="ECO:0007669"/>
    <property type="project" value="TreeGrafter"/>
</dbReference>